<keyword evidence="4" id="KW-1185">Reference proteome</keyword>
<reference evidence="3 4" key="1">
    <citation type="submission" date="2020-08" db="EMBL/GenBank/DDBJ databases">
        <title>Sequencing the genomes of 1000 actinobacteria strains.</title>
        <authorList>
            <person name="Klenk H.-P."/>
        </authorList>
    </citation>
    <scope>NUCLEOTIDE SEQUENCE [LARGE SCALE GENOMIC DNA]</scope>
    <source>
        <strain evidence="3 4">DSM 44551</strain>
    </source>
</reference>
<dbReference type="EMBL" id="JACHDB010000001">
    <property type="protein sequence ID" value="MBB5430629.1"/>
    <property type="molecule type" value="Genomic_DNA"/>
</dbReference>
<dbReference type="Pfam" id="PF08327">
    <property type="entry name" value="AHSA1"/>
    <property type="match status" value="1"/>
</dbReference>
<dbReference type="SUPFAM" id="SSF55961">
    <property type="entry name" value="Bet v1-like"/>
    <property type="match status" value="1"/>
</dbReference>
<accession>A0A7W8VC90</accession>
<dbReference type="Proteomes" id="UP000572635">
    <property type="component" value="Unassembled WGS sequence"/>
</dbReference>
<organism evidence="3 4">
    <name type="scientific">Nocardiopsis composta</name>
    <dbReference type="NCBI Taxonomy" id="157465"/>
    <lineage>
        <taxon>Bacteria</taxon>
        <taxon>Bacillati</taxon>
        <taxon>Actinomycetota</taxon>
        <taxon>Actinomycetes</taxon>
        <taxon>Streptosporangiales</taxon>
        <taxon>Nocardiopsidaceae</taxon>
        <taxon>Nocardiopsis</taxon>
    </lineage>
</organism>
<comment type="similarity">
    <text evidence="1">Belongs to the AHA1 family.</text>
</comment>
<proteinExistence type="inferred from homology"/>
<name>A0A7W8VC90_9ACTN</name>
<feature type="domain" description="Activator of Hsp90 ATPase homologue 1/2-like C-terminal" evidence="2">
    <location>
        <begin position="27"/>
        <end position="158"/>
    </location>
</feature>
<dbReference type="Gene3D" id="3.30.530.20">
    <property type="match status" value="1"/>
</dbReference>
<dbReference type="RefSeq" id="WP_184388646.1">
    <property type="nucleotide sequence ID" value="NZ_BAAAJD010000162.1"/>
</dbReference>
<protein>
    <submittedName>
        <fullName evidence="3">Uncharacterized protein YndB with AHSA1/START domain</fullName>
    </submittedName>
</protein>
<dbReference type="CDD" id="cd07826">
    <property type="entry name" value="SRPBCC_CalC_Aha1-like_9"/>
    <property type="match status" value="1"/>
</dbReference>
<dbReference type="AlphaFoldDB" id="A0A7W8VC90"/>
<comment type="caution">
    <text evidence="3">The sequence shown here is derived from an EMBL/GenBank/DDBJ whole genome shotgun (WGS) entry which is preliminary data.</text>
</comment>
<evidence type="ECO:0000313" key="4">
    <source>
        <dbReference type="Proteomes" id="UP000572635"/>
    </source>
</evidence>
<gene>
    <name evidence="3" type="ORF">HDA36_000713</name>
</gene>
<dbReference type="InterPro" id="IPR023393">
    <property type="entry name" value="START-like_dom_sf"/>
</dbReference>
<evidence type="ECO:0000259" key="2">
    <source>
        <dbReference type="Pfam" id="PF08327"/>
    </source>
</evidence>
<sequence>MSKHTVGKTEFTIEPGRHDVTITRVFDAPREAVFKTLTDPDLVPQWWGPARYPTRVEKADFRPGGEWRFISADGDTEYRFHGVFHDVAAPERIVQTFEFEGTPGHVALDTLTLEEVDGGTRYTAVSVFQSVEDRDAMTASGMDEGAAEGLDRLAALVEKA</sequence>
<evidence type="ECO:0000256" key="1">
    <source>
        <dbReference type="ARBA" id="ARBA00006817"/>
    </source>
</evidence>
<dbReference type="InterPro" id="IPR013538">
    <property type="entry name" value="ASHA1/2-like_C"/>
</dbReference>
<evidence type="ECO:0000313" key="3">
    <source>
        <dbReference type="EMBL" id="MBB5430629.1"/>
    </source>
</evidence>